<dbReference type="InterPro" id="IPR049244">
    <property type="entry name" value="DUF6879"/>
</dbReference>
<organism evidence="2 3">
    <name type="scientific">Kribbella amoyensis</name>
    <dbReference type="NCBI Taxonomy" id="996641"/>
    <lineage>
        <taxon>Bacteria</taxon>
        <taxon>Bacillati</taxon>
        <taxon>Actinomycetota</taxon>
        <taxon>Actinomycetes</taxon>
        <taxon>Propionibacteriales</taxon>
        <taxon>Kribbellaceae</taxon>
        <taxon>Kribbella</taxon>
    </lineage>
</organism>
<dbReference type="OrthoDB" id="3821358at2"/>
<dbReference type="RefSeq" id="WP_145803675.1">
    <property type="nucleotide sequence ID" value="NZ_VIVK01000001.1"/>
</dbReference>
<keyword evidence="3" id="KW-1185">Reference proteome</keyword>
<dbReference type="Pfam" id="PF21806">
    <property type="entry name" value="DUF6879"/>
    <property type="match status" value="1"/>
</dbReference>
<proteinExistence type="predicted"/>
<evidence type="ECO:0000313" key="3">
    <source>
        <dbReference type="Proteomes" id="UP000318380"/>
    </source>
</evidence>
<dbReference type="EMBL" id="VIVK01000001">
    <property type="protein sequence ID" value="TWD80037.1"/>
    <property type="molecule type" value="Genomic_DNA"/>
</dbReference>
<comment type="caution">
    <text evidence="2">The sequence shown here is derived from an EMBL/GenBank/DDBJ whole genome shotgun (WGS) entry which is preliminary data.</text>
</comment>
<sequence length="172" mass="19749">MEQITEQELTELTGSFQRSAVHLETRDAYGTEVELPYMAKWAAGEPDDLEWMQEWCRKMRSHVDAGRTVRRAKIVSEPLSDYQRWTQAIIGPMVDAGEDIRWVPRRLTSPICIPGNDYYLFDDERVVFLHYAGSGVNTSFTTTTDVAVVEMCSVAFKKVWALSVPHRDYKPV</sequence>
<accession>A0A561BMI1</accession>
<feature type="domain" description="DUF6879" evidence="1">
    <location>
        <begin position="8"/>
        <end position="170"/>
    </location>
</feature>
<protein>
    <recommendedName>
        <fullName evidence="1">DUF6879 domain-containing protein</fullName>
    </recommendedName>
</protein>
<evidence type="ECO:0000259" key="1">
    <source>
        <dbReference type="Pfam" id="PF21806"/>
    </source>
</evidence>
<gene>
    <name evidence="2" type="ORF">FB561_1108</name>
</gene>
<dbReference type="AlphaFoldDB" id="A0A561BMI1"/>
<name>A0A561BMI1_9ACTN</name>
<evidence type="ECO:0000313" key="2">
    <source>
        <dbReference type="EMBL" id="TWD80037.1"/>
    </source>
</evidence>
<reference evidence="2 3" key="1">
    <citation type="submission" date="2019-06" db="EMBL/GenBank/DDBJ databases">
        <title>Sequencing the genomes of 1000 actinobacteria strains.</title>
        <authorList>
            <person name="Klenk H.-P."/>
        </authorList>
    </citation>
    <scope>NUCLEOTIDE SEQUENCE [LARGE SCALE GENOMIC DNA]</scope>
    <source>
        <strain evidence="2 3">DSM 24683</strain>
    </source>
</reference>
<dbReference type="Proteomes" id="UP000318380">
    <property type="component" value="Unassembled WGS sequence"/>
</dbReference>